<gene>
    <name evidence="2" type="ORF">ElyMa_002295100</name>
</gene>
<evidence type="ECO:0000313" key="2">
    <source>
        <dbReference type="EMBL" id="GFR79724.1"/>
    </source>
</evidence>
<name>A0AAV4G2I0_9GAST</name>
<comment type="caution">
    <text evidence="2">The sequence shown here is derived from an EMBL/GenBank/DDBJ whole genome shotgun (WGS) entry which is preliminary data.</text>
</comment>
<sequence length="105" mass="11883">MPSENAGLPRQKASLHVAQGGPKLPRAARPQYINLLEIVEFKERELNQIDSKTEKEKCTGKCLKKRKKYFSQACFDRSSLRPVEGKRGAKLGLEWKGRVGEKKGE</sequence>
<proteinExistence type="predicted"/>
<evidence type="ECO:0000313" key="3">
    <source>
        <dbReference type="Proteomes" id="UP000762676"/>
    </source>
</evidence>
<feature type="region of interest" description="Disordered" evidence="1">
    <location>
        <begin position="1"/>
        <end position="24"/>
    </location>
</feature>
<dbReference type="EMBL" id="BMAT01004760">
    <property type="protein sequence ID" value="GFR79724.1"/>
    <property type="molecule type" value="Genomic_DNA"/>
</dbReference>
<organism evidence="2 3">
    <name type="scientific">Elysia marginata</name>
    <dbReference type="NCBI Taxonomy" id="1093978"/>
    <lineage>
        <taxon>Eukaryota</taxon>
        <taxon>Metazoa</taxon>
        <taxon>Spiralia</taxon>
        <taxon>Lophotrochozoa</taxon>
        <taxon>Mollusca</taxon>
        <taxon>Gastropoda</taxon>
        <taxon>Heterobranchia</taxon>
        <taxon>Euthyneura</taxon>
        <taxon>Panpulmonata</taxon>
        <taxon>Sacoglossa</taxon>
        <taxon>Placobranchoidea</taxon>
        <taxon>Plakobranchidae</taxon>
        <taxon>Elysia</taxon>
    </lineage>
</organism>
<dbReference type="AlphaFoldDB" id="A0AAV4G2I0"/>
<dbReference type="Proteomes" id="UP000762676">
    <property type="component" value="Unassembled WGS sequence"/>
</dbReference>
<protein>
    <submittedName>
        <fullName evidence="2">Uncharacterized protein</fullName>
    </submittedName>
</protein>
<reference evidence="2 3" key="1">
    <citation type="journal article" date="2021" name="Elife">
        <title>Chloroplast acquisition without the gene transfer in kleptoplastic sea slugs, Plakobranchus ocellatus.</title>
        <authorList>
            <person name="Maeda T."/>
            <person name="Takahashi S."/>
            <person name="Yoshida T."/>
            <person name="Shimamura S."/>
            <person name="Takaki Y."/>
            <person name="Nagai Y."/>
            <person name="Toyoda A."/>
            <person name="Suzuki Y."/>
            <person name="Arimoto A."/>
            <person name="Ishii H."/>
            <person name="Satoh N."/>
            <person name="Nishiyama T."/>
            <person name="Hasebe M."/>
            <person name="Maruyama T."/>
            <person name="Minagawa J."/>
            <person name="Obokata J."/>
            <person name="Shigenobu S."/>
        </authorList>
    </citation>
    <scope>NUCLEOTIDE SEQUENCE [LARGE SCALE GENOMIC DNA]</scope>
</reference>
<accession>A0AAV4G2I0</accession>
<evidence type="ECO:0000256" key="1">
    <source>
        <dbReference type="SAM" id="MobiDB-lite"/>
    </source>
</evidence>
<keyword evidence="3" id="KW-1185">Reference proteome</keyword>